<dbReference type="InterPro" id="IPR013783">
    <property type="entry name" value="Ig-like_fold"/>
</dbReference>
<dbReference type="Gene3D" id="3.40.50.2300">
    <property type="match status" value="1"/>
</dbReference>
<keyword evidence="9" id="KW-0805">Transcription regulation</keyword>
<evidence type="ECO:0000259" key="15">
    <source>
        <dbReference type="PROSITE" id="PS50109"/>
    </source>
</evidence>
<dbReference type="Pfam" id="PF07495">
    <property type="entry name" value="Y_Y_Y"/>
    <property type="match status" value="1"/>
</dbReference>
<dbReference type="InterPro" id="IPR018062">
    <property type="entry name" value="HTH_AraC-typ_CS"/>
</dbReference>
<keyword evidence="4" id="KW-0808">Transferase</keyword>
<evidence type="ECO:0000256" key="3">
    <source>
        <dbReference type="ARBA" id="ARBA00022553"/>
    </source>
</evidence>
<accession>A0A521BYV4</accession>
<gene>
    <name evidence="17" type="ORF">SAMN06265379_102217</name>
</gene>
<dbReference type="InterPro" id="IPR003661">
    <property type="entry name" value="HisK_dim/P_dom"/>
</dbReference>
<keyword evidence="10" id="KW-0238">DNA-binding</keyword>
<dbReference type="GO" id="GO:0005524">
    <property type="term" value="F:ATP binding"/>
    <property type="evidence" value="ECO:0007669"/>
    <property type="project" value="UniProtKB-KW"/>
</dbReference>
<keyword evidence="3 12" id="KW-0597">Phosphoprotein</keyword>
<dbReference type="Gene3D" id="3.30.565.10">
    <property type="entry name" value="Histidine kinase-like ATPase, C-terminal domain"/>
    <property type="match status" value="1"/>
</dbReference>
<dbReference type="PANTHER" id="PTHR43547">
    <property type="entry name" value="TWO-COMPONENT HISTIDINE KINASE"/>
    <property type="match status" value="1"/>
</dbReference>
<dbReference type="Pfam" id="PF12833">
    <property type="entry name" value="HTH_18"/>
    <property type="match status" value="1"/>
</dbReference>
<dbReference type="InterPro" id="IPR009057">
    <property type="entry name" value="Homeodomain-like_sf"/>
</dbReference>
<dbReference type="Pfam" id="PF02518">
    <property type="entry name" value="HATPase_c"/>
    <property type="match status" value="1"/>
</dbReference>
<dbReference type="SUPFAM" id="SSF55874">
    <property type="entry name" value="ATPase domain of HSP90 chaperone/DNA topoisomerase II/histidine kinase"/>
    <property type="match status" value="1"/>
</dbReference>
<keyword evidence="13" id="KW-1133">Transmembrane helix</keyword>
<dbReference type="Pfam" id="PF07494">
    <property type="entry name" value="Reg_prop"/>
    <property type="match status" value="2"/>
</dbReference>
<evidence type="ECO:0000259" key="14">
    <source>
        <dbReference type="PROSITE" id="PS01124"/>
    </source>
</evidence>
<dbReference type="PANTHER" id="PTHR43547:SF2">
    <property type="entry name" value="HYBRID SIGNAL TRANSDUCTION HISTIDINE KINASE C"/>
    <property type="match status" value="1"/>
</dbReference>
<evidence type="ECO:0000256" key="1">
    <source>
        <dbReference type="ARBA" id="ARBA00000085"/>
    </source>
</evidence>
<dbReference type="InterPro" id="IPR036890">
    <property type="entry name" value="HATPase_C_sf"/>
</dbReference>
<dbReference type="PRINTS" id="PR00344">
    <property type="entry name" value="BCTRLSENSOR"/>
</dbReference>
<dbReference type="SMART" id="SM00342">
    <property type="entry name" value="HTH_ARAC"/>
    <property type="match status" value="1"/>
</dbReference>
<dbReference type="PROSITE" id="PS50110">
    <property type="entry name" value="RESPONSE_REGULATORY"/>
    <property type="match status" value="1"/>
</dbReference>
<dbReference type="SUPFAM" id="SSF63829">
    <property type="entry name" value="Calcium-dependent phosphotriesterase"/>
    <property type="match status" value="2"/>
</dbReference>
<feature type="domain" description="Response regulatory" evidence="16">
    <location>
        <begin position="1100"/>
        <end position="1215"/>
    </location>
</feature>
<evidence type="ECO:0000256" key="9">
    <source>
        <dbReference type="ARBA" id="ARBA00023015"/>
    </source>
</evidence>
<feature type="transmembrane region" description="Helical" evidence="13">
    <location>
        <begin position="779"/>
        <end position="800"/>
    </location>
</feature>
<comment type="catalytic activity">
    <reaction evidence="1">
        <text>ATP + protein L-histidine = ADP + protein N-phospho-L-histidine.</text>
        <dbReference type="EC" id="2.7.13.3"/>
    </reaction>
</comment>
<dbReference type="PROSITE" id="PS50109">
    <property type="entry name" value="HIS_KIN"/>
    <property type="match status" value="1"/>
</dbReference>
<dbReference type="InterPro" id="IPR011110">
    <property type="entry name" value="Reg_prop"/>
</dbReference>
<keyword evidence="13" id="KW-0812">Transmembrane</keyword>
<evidence type="ECO:0000256" key="2">
    <source>
        <dbReference type="ARBA" id="ARBA00012438"/>
    </source>
</evidence>
<feature type="domain" description="Histidine kinase" evidence="15">
    <location>
        <begin position="836"/>
        <end position="1054"/>
    </location>
</feature>
<feature type="domain" description="HTH araC/xylS-type" evidence="14">
    <location>
        <begin position="1247"/>
        <end position="1346"/>
    </location>
</feature>
<evidence type="ECO:0000256" key="13">
    <source>
        <dbReference type="SAM" id="Phobius"/>
    </source>
</evidence>
<dbReference type="SUPFAM" id="SSF52172">
    <property type="entry name" value="CheY-like"/>
    <property type="match status" value="1"/>
</dbReference>
<dbReference type="SMART" id="SM00448">
    <property type="entry name" value="REC"/>
    <property type="match status" value="1"/>
</dbReference>
<dbReference type="PROSITE" id="PS01124">
    <property type="entry name" value="HTH_ARAC_FAMILY_2"/>
    <property type="match status" value="1"/>
</dbReference>
<dbReference type="InterPro" id="IPR018060">
    <property type="entry name" value="HTH_AraC"/>
</dbReference>
<dbReference type="SMART" id="SM00387">
    <property type="entry name" value="HATPase_c"/>
    <property type="match status" value="1"/>
</dbReference>
<sequence length="1357" mass="153931">MVQLLVIFAFLAKSKTTCANEPNRFIHLTISTDRGETNVSNVLEDSLGYAWLESPDGMLRFDGYESVIYPGTGIFGQPSPVLLGAVKDAKSQIWCVSQKGILSRLLPSGKFAPQFTNLFNFKDTQKLSSLHMGSSSLWLGSNYGTLSGFNLKDSSILRFDIHAADEQVTSISEYRDSLVWFGTNKGRVFKANTSSGQISELKLPHSDPFNTITLIADRDGNLWIGTETYGFFYHNTKTHSFRHYHNKANAPYLVPSNMVIRAYCDSEGIIWMGTDGGGLYRIDPRTMEAGVFKHSKSNPFSLQSNTIIGINETSNNDLWVFTNYGNINLLPEESTTVGYLSGSVSGSPARVLSILKTKDEILWIGTDGEGISLVDKNKKPIRQYVANTTSARGLRGNYIQALTEAETGSIWVGTYQNGLMLYHPKKDRFTPVAAINDAGQPASDIRSLYVDRKKRIWVGSHIGVFVFSAQGVQLAFFPYNTNGLQGNIVEVFMEDEKNRLWLGTNMGGIALMHEAARLNESTFTTYPLHQGGNPSYNDINHGAADGNGHLYLVNAIPQLVKFDIGTKKTIPVKGFTTADLQGIVAVTVIDADNLWVSRNNGISHLDFAFGQEYFYSWKNGTLRKPFLSGSAFNDNGKTLYFGGVGGINYFEPARIKTDRKQFHLAINGLKIVNRDADEIIPEQLSIGIEQLRSLTLNHQQTSFSFGFSVINDYLNPNYFYAYRLKGFDEDWLSTDNIRMATYTNIPYGQYTFEVKAGSKRNVWDIGTRSVQIKILAPLWLRWWAIAIYLILFIAIGYFLLRYSIMWARLKRKLMMEEWQNEKNKELYELKMNFFAKMSHEIQTPLTLILSPLENMIERAGGNLLLKQRLQGIKNNAKRLSRIAAELMTVRNKELGKLRLGVGEHNMARDIDQIALSFMEQARFKHIDFNVEGTSNRDIFVWYDKEKLEHIIYNLLANAFKFTSREGKITLRVEPDEAKGQIRLEVSDTGIGIPEKDLKNIFDMYYQSPVGKTIGGTGIGLALTHELIKLHKGNINVSSQVNKGTTFTITLPLGRQHFTEEEILNTKSVLKENNTDQAVQEADADEETNKDIEQLPSDKKNILLVEDNYEMLIFLADSFKNSYHVQTAQNGREALDLIPDFKPDIIVSDVMMPIMDGITLCKMLKEKQRTRHIPVILLTTRNTTSSKLEGLKFGAIEYINKPFNLKELQLKVHNILEVQTRFIEQYRAEILTQSKDVEVESPDEKFIESVLLELEKNYEDPEFRLEELASALNMSYSYIYRKFQSLTGKTLVDFVRTFRLRKSIPLIEKHNFTIAEIAFRIGFNDPKYFSKCFKKEYGKTPKQYRLEAEAITNTDRNN</sequence>
<dbReference type="SUPFAM" id="SSF46689">
    <property type="entry name" value="Homeodomain-like"/>
    <property type="match status" value="1"/>
</dbReference>
<reference evidence="17 18" key="1">
    <citation type="submission" date="2017-05" db="EMBL/GenBank/DDBJ databases">
        <authorList>
            <person name="Varghese N."/>
            <person name="Submissions S."/>
        </authorList>
    </citation>
    <scope>NUCLEOTIDE SEQUENCE [LARGE SCALE GENOMIC DNA]</scope>
    <source>
        <strain evidence="17 18">DSM 27040</strain>
    </source>
</reference>
<dbReference type="PROSITE" id="PS00041">
    <property type="entry name" value="HTH_ARAC_FAMILY_1"/>
    <property type="match status" value="1"/>
</dbReference>
<keyword evidence="11" id="KW-0804">Transcription</keyword>
<protein>
    <recommendedName>
        <fullName evidence="2">histidine kinase</fullName>
        <ecNumber evidence="2">2.7.13.3</ecNumber>
    </recommendedName>
</protein>
<evidence type="ECO:0000313" key="18">
    <source>
        <dbReference type="Proteomes" id="UP000319040"/>
    </source>
</evidence>
<evidence type="ECO:0000256" key="12">
    <source>
        <dbReference type="PROSITE-ProRule" id="PRU00169"/>
    </source>
</evidence>
<keyword evidence="7" id="KW-0067">ATP-binding</keyword>
<dbReference type="SMART" id="SM00388">
    <property type="entry name" value="HisKA"/>
    <property type="match status" value="1"/>
</dbReference>
<evidence type="ECO:0000259" key="16">
    <source>
        <dbReference type="PROSITE" id="PS50110"/>
    </source>
</evidence>
<evidence type="ECO:0000256" key="7">
    <source>
        <dbReference type="ARBA" id="ARBA00022840"/>
    </source>
</evidence>
<evidence type="ECO:0000256" key="10">
    <source>
        <dbReference type="ARBA" id="ARBA00023125"/>
    </source>
</evidence>
<feature type="modified residue" description="4-aspartylphosphate" evidence="12">
    <location>
        <position position="1148"/>
    </location>
</feature>
<dbReference type="Pfam" id="PF00512">
    <property type="entry name" value="HisKA"/>
    <property type="match status" value="1"/>
</dbReference>
<dbReference type="FunFam" id="3.30.565.10:FF:000037">
    <property type="entry name" value="Hybrid sensor histidine kinase/response regulator"/>
    <property type="match status" value="1"/>
</dbReference>
<keyword evidence="13" id="KW-0472">Membrane</keyword>
<dbReference type="EC" id="2.7.13.3" evidence="2"/>
<dbReference type="GO" id="GO:0000155">
    <property type="term" value="F:phosphorelay sensor kinase activity"/>
    <property type="evidence" value="ECO:0007669"/>
    <property type="project" value="InterPro"/>
</dbReference>
<dbReference type="Pfam" id="PF00072">
    <property type="entry name" value="Response_reg"/>
    <property type="match status" value="1"/>
</dbReference>
<dbReference type="CDD" id="cd00082">
    <property type="entry name" value="HisKA"/>
    <property type="match status" value="1"/>
</dbReference>
<evidence type="ECO:0000256" key="11">
    <source>
        <dbReference type="ARBA" id="ARBA00023163"/>
    </source>
</evidence>
<dbReference type="InterPro" id="IPR005467">
    <property type="entry name" value="His_kinase_dom"/>
</dbReference>
<evidence type="ECO:0000256" key="6">
    <source>
        <dbReference type="ARBA" id="ARBA00022777"/>
    </source>
</evidence>
<dbReference type="RefSeq" id="WP_185957467.1">
    <property type="nucleotide sequence ID" value="NZ_FXTB01000002.1"/>
</dbReference>
<dbReference type="Gene3D" id="1.10.10.60">
    <property type="entry name" value="Homeodomain-like"/>
    <property type="match status" value="2"/>
</dbReference>
<proteinExistence type="predicted"/>
<keyword evidence="8" id="KW-0902">Two-component regulatory system</keyword>
<keyword evidence="5" id="KW-0547">Nucleotide-binding</keyword>
<dbReference type="GO" id="GO:0003700">
    <property type="term" value="F:DNA-binding transcription factor activity"/>
    <property type="evidence" value="ECO:0007669"/>
    <property type="project" value="InterPro"/>
</dbReference>
<evidence type="ECO:0000256" key="8">
    <source>
        <dbReference type="ARBA" id="ARBA00023012"/>
    </source>
</evidence>
<dbReference type="Gene3D" id="2.60.40.10">
    <property type="entry name" value="Immunoglobulins"/>
    <property type="match status" value="1"/>
</dbReference>
<dbReference type="EMBL" id="FXTB01000002">
    <property type="protein sequence ID" value="SMO52235.1"/>
    <property type="molecule type" value="Genomic_DNA"/>
</dbReference>
<evidence type="ECO:0000256" key="4">
    <source>
        <dbReference type="ARBA" id="ARBA00022679"/>
    </source>
</evidence>
<dbReference type="InterPro" id="IPR011123">
    <property type="entry name" value="Y_Y_Y"/>
</dbReference>
<dbReference type="InterPro" id="IPR011006">
    <property type="entry name" value="CheY-like_superfamily"/>
</dbReference>
<dbReference type="InterPro" id="IPR001789">
    <property type="entry name" value="Sig_transdc_resp-reg_receiver"/>
</dbReference>
<dbReference type="InterPro" id="IPR003594">
    <property type="entry name" value="HATPase_dom"/>
</dbReference>
<dbReference type="Gene3D" id="2.130.10.10">
    <property type="entry name" value="YVTN repeat-like/Quinoprotein amine dehydrogenase"/>
    <property type="match status" value="2"/>
</dbReference>
<dbReference type="InterPro" id="IPR015943">
    <property type="entry name" value="WD40/YVTN_repeat-like_dom_sf"/>
</dbReference>
<dbReference type="SUPFAM" id="SSF47384">
    <property type="entry name" value="Homodimeric domain of signal transducing histidine kinase"/>
    <property type="match status" value="1"/>
</dbReference>
<dbReference type="GO" id="GO:0043565">
    <property type="term" value="F:sequence-specific DNA binding"/>
    <property type="evidence" value="ECO:0007669"/>
    <property type="project" value="InterPro"/>
</dbReference>
<evidence type="ECO:0000256" key="5">
    <source>
        <dbReference type="ARBA" id="ARBA00022741"/>
    </source>
</evidence>
<keyword evidence="18" id="KW-1185">Reference proteome</keyword>
<name>A0A521BYV4_SACCC</name>
<organism evidence="17 18">
    <name type="scientific">Saccharicrinis carchari</name>
    <dbReference type="NCBI Taxonomy" id="1168039"/>
    <lineage>
        <taxon>Bacteria</taxon>
        <taxon>Pseudomonadati</taxon>
        <taxon>Bacteroidota</taxon>
        <taxon>Bacteroidia</taxon>
        <taxon>Marinilabiliales</taxon>
        <taxon>Marinilabiliaceae</taxon>
        <taxon>Saccharicrinis</taxon>
    </lineage>
</organism>
<dbReference type="InterPro" id="IPR036097">
    <property type="entry name" value="HisK_dim/P_sf"/>
</dbReference>
<dbReference type="InterPro" id="IPR004358">
    <property type="entry name" value="Sig_transdc_His_kin-like_C"/>
</dbReference>
<dbReference type="Gene3D" id="1.10.287.130">
    <property type="match status" value="1"/>
</dbReference>
<dbReference type="Proteomes" id="UP000319040">
    <property type="component" value="Unassembled WGS sequence"/>
</dbReference>
<keyword evidence="6" id="KW-0418">Kinase</keyword>
<evidence type="ECO:0000313" key="17">
    <source>
        <dbReference type="EMBL" id="SMO52235.1"/>
    </source>
</evidence>